<reference evidence="2 3" key="1">
    <citation type="journal article" date="2015" name="Nature">
        <title>rRNA introns, odd ribosomes, and small enigmatic genomes across a large radiation of phyla.</title>
        <authorList>
            <person name="Brown C.T."/>
            <person name="Hug L.A."/>
            <person name="Thomas B.C."/>
            <person name="Sharon I."/>
            <person name="Castelle C.J."/>
            <person name="Singh A."/>
            <person name="Wilkins M.J."/>
            <person name="Williams K.H."/>
            <person name="Banfield J.F."/>
        </authorList>
    </citation>
    <scope>NUCLEOTIDE SEQUENCE [LARGE SCALE GENOMIC DNA]</scope>
</reference>
<dbReference type="CDD" id="cd01038">
    <property type="entry name" value="Endonuclease_DUF559"/>
    <property type="match status" value="1"/>
</dbReference>
<dbReference type="Pfam" id="PF04480">
    <property type="entry name" value="DUF559"/>
    <property type="match status" value="1"/>
</dbReference>
<dbReference type="InterPro" id="IPR011335">
    <property type="entry name" value="Restrct_endonuc-II-like"/>
</dbReference>
<name>A0A0G0ITD7_9BACT</name>
<accession>A0A0G0ITD7</accession>
<organism evidence="2 3">
    <name type="scientific">Candidatus Magasanikbacteria bacterium GW2011_GWC2_37_14</name>
    <dbReference type="NCBI Taxonomy" id="1619046"/>
    <lineage>
        <taxon>Bacteria</taxon>
        <taxon>Candidatus Magasanikiibacteriota</taxon>
    </lineage>
</organism>
<protein>
    <recommendedName>
        <fullName evidence="1">DUF559 domain-containing protein</fullName>
    </recommendedName>
</protein>
<dbReference type="AlphaFoldDB" id="A0A0G0ITD7"/>
<gene>
    <name evidence="2" type="ORF">US42_C0009G0029</name>
</gene>
<feature type="domain" description="DUF559" evidence="1">
    <location>
        <begin position="9"/>
        <end position="115"/>
    </location>
</feature>
<dbReference type="EMBL" id="LBSX01000009">
    <property type="protein sequence ID" value="KKQ27439.1"/>
    <property type="molecule type" value="Genomic_DNA"/>
</dbReference>
<dbReference type="PANTHER" id="PTHR38590">
    <property type="entry name" value="BLL0828 PROTEIN"/>
    <property type="match status" value="1"/>
</dbReference>
<evidence type="ECO:0000259" key="1">
    <source>
        <dbReference type="Pfam" id="PF04480"/>
    </source>
</evidence>
<dbReference type="PANTHER" id="PTHR38590:SF1">
    <property type="entry name" value="BLL0828 PROTEIN"/>
    <property type="match status" value="1"/>
</dbReference>
<proteinExistence type="predicted"/>
<evidence type="ECO:0000313" key="2">
    <source>
        <dbReference type="EMBL" id="KKQ27439.1"/>
    </source>
</evidence>
<sequence>MPVINYKQTLKQKAQELRKHSTLGEVILWQYLKNKQMLGYDFHRQKPIHNYIVDFYCPKLQLAIEIDGFASHDNKPDYDKQRQEILESKNIKFLRFTEIEVRKNIEAVLYTIENYLTHQR</sequence>
<comment type="caution">
    <text evidence="2">The sequence shown here is derived from an EMBL/GenBank/DDBJ whole genome shotgun (WGS) entry which is preliminary data.</text>
</comment>
<dbReference type="SUPFAM" id="SSF52980">
    <property type="entry name" value="Restriction endonuclease-like"/>
    <property type="match status" value="1"/>
</dbReference>
<dbReference type="STRING" id="1619046.US42_C0009G0029"/>
<dbReference type="Proteomes" id="UP000034849">
    <property type="component" value="Unassembled WGS sequence"/>
</dbReference>
<evidence type="ECO:0000313" key="3">
    <source>
        <dbReference type="Proteomes" id="UP000034849"/>
    </source>
</evidence>
<dbReference type="InterPro" id="IPR007569">
    <property type="entry name" value="DUF559"/>
</dbReference>
<dbReference type="InterPro" id="IPR047216">
    <property type="entry name" value="Endonuclease_DUF559_bact"/>
</dbReference>
<dbReference type="Gene3D" id="3.40.960.10">
    <property type="entry name" value="VSR Endonuclease"/>
    <property type="match status" value="1"/>
</dbReference>